<evidence type="ECO:0000313" key="2">
    <source>
        <dbReference type="Proteomes" id="UP000676035"/>
    </source>
</evidence>
<protein>
    <submittedName>
        <fullName evidence="1">Uncharacterized protein</fullName>
    </submittedName>
</protein>
<name>A0ABS5MQY5_9PSED</name>
<reference evidence="1 2" key="1">
    <citation type="submission" date="2021-04" db="EMBL/GenBank/DDBJ databases">
        <title>Pseudomonas rustica sp. nov. isolated from raw milk.</title>
        <authorList>
            <person name="Fiedler G."/>
            <person name="Gieschler S."/>
            <person name="Kabisch J."/>
            <person name="Grimmler C."/>
            <person name="Brinks E."/>
            <person name="Wagner N."/>
            <person name="Hetzer B."/>
            <person name="Franz C.M.A.P."/>
            <person name="Boehnlein C."/>
        </authorList>
    </citation>
    <scope>NUCLEOTIDE SEQUENCE [LARGE SCALE GENOMIC DNA]</scope>
    <source>
        <strain evidence="1 2">MBT-4</strain>
    </source>
</reference>
<comment type="caution">
    <text evidence="1">The sequence shown here is derived from an EMBL/GenBank/DDBJ whole genome shotgun (WGS) entry which is preliminary data.</text>
</comment>
<sequence>MPKLKNFVAVDWRAGKDKIYFFFKDPETYSRFDIDDNRVIDGHPTTVGYQNWHDFHIHVENLRFGFTTTGFKDAEYMAFDSDILWLFYYDREQPMVCKYDQDLDKVNSFMPLSKSPWFKLEPFFDRIVAGTWRERAHQPREFEFLLNDGTCLLLNLTNDVNILRLFPIDALYPALTHFKDRIITAVQNDRSLAESHYYVFLTGNQYLRFNLWTRELLAGPTDVNDGNWPGLLRD</sequence>
<evidence type="ECO:0000313" key="1">
    <source>
        <dbReference type="EMBL" id="MBS4076706.1"/>
    </source>
</evidence>
<dbReference type="Proteomes" id="UP000676035">
    <property type="component" value="Unassembled WGS sequence"/>
</dbReference>
<dbReference type="Gene3D" id="2.110.10.10">
    <property type="entry name" value="Hemopexin-like domain"/>
    <property type="match status" value="1"/>
</dbReference>
<organism evidence="1 2">
    <name type="scientific">Pseudomonas rustica</name>
    <dbReference type="NCBI Taxonomy" id="2827099"/>
    <lineage>
        <taxon>Bacteria</taxon>
        <taxon>Pseudomonadati</taxon>
        <taxon>Pseudomonadota</taxon>
        <taxon>Gammaproteobacteria</taxon>
        <taxon>Pseudomonadales</taxon>
        <taxon>Pseudomonadaceae</taxon>
        <taxon>Pseudomonas</taxon>
    </lineage>
</organism>
<dbReference type="InterPro" id="IPR036375">
    <property type="entry name" value="Hemopexin-like_dom_sf"/>
</dbReference>
<dbReference type="RefSeq" id="WP_212543678.1">
    <property type="nucleotide sequence ID" value="NZ_JAGYHF010000001.1"/>
</dbReference>
<gene>
    <name evidence="1" type="ORF">KFS80_00170</name>
</gene>
<keyword evidence="2" id="KW-1185">Reference proteome</keyword>
<proteinExistence type="predicted"/>
<accession>A0ABS5MQY5</accession>
<dbReference type="EMBL" id="JAGYHF010000001">
    <property type="protein sequence ID" value="MBS4076706.1"/>
    <property type="molecule type" value="Genomic_DNA"/>
</dbReference>